<keyword evidence="4" id="KW-1133">Transmembrane helix</keyword>
<accession>A0A1W6LDA0</accession>
<evidence type="ECO:0000256" key="3">
    <source>
        <dbReference type="ARBA" id="ARBA00022692"/>
    </source>
</evidence>
<gene>
    <name evidence="6" type="ORF">A4W93_21325</name>
</gene>
<keyword evidence="3" id="KW-0812">Transmembrane</keyword>
<protein>
    <submittedName>
        <fullName evidence="6">Uncharacterized protein</fullName>
    </submittedName>
</protein>
<evidence type="ECO:0000256" key="1">
    <source>
        <dbReference type="ARBA" id="ARBA00004651"/>
    </source>
</evidence>
<reference evidence="6 7" key="1">
    <citation type="submission" date="2016-04" db="EMBL/GenBank/DDBJ databases">
        <title>Complete genome sequence of natural rubber-degrading, novel Gram-negative bacterium, Rhizobacter gummiphilus strain NS21.</title>
        <authorList>
            <person name="Tabata M."/>
            <person name="Kasai D."/>
            <person name="Fukuda M."/>
        </authorList>
    </citation>
    <scope>NUCLEOTIDE SEQUENCE [LARGE SCALE GENOMIC DNA]</scope>
    <source>
        <strain evidence="6 7">NS21</strain>
    </source>
</reference>
<dbReference type="RefSeq" id="WP_085752532.1">
    <property type="nucleotide sequence ID" value="NZ_BSPR01000006.1"/>
</dbReference>
<dbReference type="AlphaFoldDB" id="A0A1W6LDA0"/>
<evidence type="ECO:0000313" key="6">
    <source>
        <dbReference type="EMBL" id="ARN22234.1"/>
    </source>
</evidence>
<dbReference type="PANTHER" id="PTHR30250:SF11">
    <property type="entry name" value="O-ANTIGEN TRANSPORTER-RELATED"/>
    <property type="match status" value="1"/>
</dbReference>
<evidence type="ECO:0000313" key="7">
    <source>
        <dbReference type="Proteomes" id="UP000193427"/>
    </source>
</evidence>
<dbReference type="InterPro" id="IPR002797">
    <property type="entry name" value="Polysacc_synth"/>
</dbReference>
<sequence length="489" mass="53032">MLRQLFQHASYYTIANILTMFAGLISFPIVTRIISVADYGLMTLMASLLSIAVVFGKLGVQHAIVRFHAEAVSDGPQGENTFVSTTMLSLLVFSGVTTAVWLGAAFWAPLGWIGGAQVRELLILTAVLIVVRTFDSGIANIVRAQQRSLAGSLYGVIKKYLTVAAVVGVLLYLVPGIQGFFIATVVVETLTTIGFMVYILRGTRISTRLFSFPLLFTMMAYGLPMLAQELAAMLLLQGDRYVIQSKLGPEALGIYSAGYNLTEYVKSVLVLSFGTAVIPMYTKIYVDQGKAATKEFVEKSLHFYVIAAVAMCFGVSAVAQDLITLLASAKFAEAATVIPWVSFAMVLEGANPLLGAGIFLRKQSWIIMVLMIVAAAVNLGLNFLLVPEFGILGSAMSSCVSMLLLSSGMFVTGRREVSTALPVWHLAKMVVAGFIAWWLATRIHTDWLVVRIGLRLIVGAVSLGILVVLLDPMVRQQVQALVRRRRLAT</sequence>
<keyword evidence="7" id="KW-1185">Reference proteome</keyword>
<organism evidence="6 7">
    <name type="scientific">Piscinibacter gummiphilus</name>
    <dbReference type="NCBI Taxonomy" id="946333"/>
    <lineage>
        <taxon>Bacteria</taxon>
        <taxon>Pseudomonadati</taxon>
        <taxon>Pseudomonadota</taxon>
        <taxon>Betaproteobacteria</taxon>
        <taxon>Burkholderiales</taxon>
        <taxon>Sphaerotilaceae</taxon>
        <taxon>Piscinibacter</taxon>
    </lineage>
</organism>
<dbReference type="EMBL" id="CP015118">
    <property type="protein sequence ID" value="ARN22234.1"/>
    <property type="molecule type" value="Genomic_DNA"/>
</dbReference>
<dbReference type="GO" id="GO:0005886">
    <property type="term" value="C:plasma membrane"/>
    <property type="evidence" value="ECO:0007669"/>
    <property type="project" value="UniProtKB-SubCell"/>
</dbReference>
<dbReference type="Proteomes" id="UP000193427">
    <property type="component" value="Chromosome"/>
</dbReference>
<dbReference type="OrthoDB" id="6017905at2"/>
<dbReference type="STRING" id="946333.A4W93_21325"/>
<dbReference type="InterPro" id="IPR050833">
    <property type="entry name" value="Poly_Biosynth_Transport"/>
</dbReference>
<dbReference type="KEGG" id="rgu:A4W93_21325"/>
<dbReference type="PANTHER" id="PTHR30250">
    <property type="entry name" value="PST FAMILY PREDICTED COLANIC ACID TRANSPORTER"/>
    <property type="match status" value="1"/>
</dbReference>
<evidence type="ECO:0000256" key="5">
    <source>
        <dbReference type="ARBA" id="ARBA00023136"/>
    </source>
</evidence>
<evidence type="ECO:0000256" key="4">
    <source>
        <dbReference type="ARBA" id="ARBA00022989"/>
    </source>
</evidence>
<name>A0A1W6LDA0_9BURK</name>
<proteinExistence type="predicted"/>
<evidence type="ECO:0000256" key="2">
    <source>
        <dbReference type="ARBA" id="ARBA00022475"/>
    </source>
</evidence>
<keyword evidence="5" id="KW-0472">Membrane</keyword>
<dbReference type="Pfam" id="PF01943">
    <property type="entry name" value="Polysacc_synt"/>
    <property type="match status" value="1"/>
</dbReference>
<keyword evidence="2" id="KW-1003">Cell membrane</keyword>
<comment type="subcellular location">
    <subcellularLocation>
        <location evidence="1">Cell membrane</location>
        <topology evidence="1">Multi-pass membrane protein</topology>
    </subcellularLocation>
</comment>